<feature type="chain" id="PRO_5040210090" evidence="1">
    <location>
        <begin position="25"/>
        <end position="314"/>
    </location>
</feature>
<evidence type="ECO:0000256" key="1">
    <source>
        <dbReference type="SAM" id="SignalP"/>
    </source>
</evidence>
<name>A0A9P9HJ15_FUSSL</name>
<comment type="caution">
    <text evidence="2">The sequence shown here is derived from an EMBL/GenBank/DDBJ whole genome shotgun (WGS) entry which is preliminary data.</text>
</comment>
<feature type="signal peptide" evidence="1">
    <location>
        <begin position="1"/>
        <end position="24"/>
    </location>
</feature>
<dbReference type="EMBL" id="JAGTJS010000009">
    <property type="protein sequence ID" value="KAH7258505.1"/>
    <property type="molecule type" value="Genomic_DNA"/>
</dbReference>
<keyword evidence="3" id="KW-1185">Reference proteome</keyword>
<organism evidence="2 3">
    <name type="scientific">Fusarium solani</name>
    <name type="common">Filamentous fungus</name>
    <dbReference type="NCBI Taxonomy" id="169388"/>
    <lineage>
        <taxon>Eukaryota</taxon>
        <taxon>Fungi</taxon>
        <taxon>Dikarya</taxon>
        <taxon>Ascomycota</taxon>
        <taxon>Pezizomycotina</taxon>
        <taxon>Sordariomycetes</taxon>
        <taxon>Hypocreomycetidae</taxon>
        <taxon>Hypocreales</taxon>
        <taxon>Nectriaceae</taxon>
        <taxon>Fusarium</taxon>
        <taxon>Fusarium solani species complex</taxon>
    </lineage>
</organism>
<dbReference type="AlphaFoldDB" id="A0A9P9HJ15"/>
<accession>A0A9P9HJ15</accession>
<protein>
    <submittedName>
        <fullName evidence="2">Uncharacterized protein</fullName>
    </submittedName>
</protein>
<evidence type="ECO:0000313" key="2">
    <source>
        <dbReference type="EMBL" id="KAH7258505.1"/>
    </source>
</evidence>
<evidence type="ECO:0000313" key="3">
    <source>
        <dbReference type="Proteomes" id="UP000736672"/>
    </source>
</evidence>
<gene>
    <name evidence="2" type="ORF">B0J15DRAFT_548642</name>
</gene>
<reference evidence="2" key="1">
    <citation type="journal article" date="2021" name="Nat. Commun.">
        <title>Genetic determinants of endophytism in the Arabidopsis root mycobiome.</title>
        <authorList>
            <person name="Mesny F."/>
            <person name="Miyauchi S."/>
            <person name="Thiergart T."/>
            <person name="Pickel B."/>
            <person name="Atanasova L."/>
            <person name="Karlsson M."/>
            <person name="Huettel B."/>
            <person name="Barry K.W."/>
            <person name="Haridas S."/>
            <person name="Chen C."/>
            <person name="Bauer D."/>
            <person name="Andreopoulos W."/>
            <person name="Pangilinan J."/>
            <person name="LaButti K."/>
            <person name="Riley R."/>
            <person name="Lipzen A."/>
            <person name="Clum A."/>
            <person name="Drula E."/>
            <person name="Henrissat B."/>
            <person name="Kohler A."/>
            <person name="Grigoriev I.V."/>
            <person name="Martin F.M."/>
            <person name="Hacquard S."/>
        </authorList>
    </citation>
    <scope>NUCLEOTIDE SEQUENCE</scope>
    <source>
        <strain evidence="2">FSSC 5 MPI-SDFR-AT-0091</strain>
    </source>
</reference>
<dbReference type="OrthoDB" id="3886018at2759"/>
<proteinExistence type="predicted"/>
<dbReference type="Proteomes" id="UP000736672">
    <property type="component" value="Unassembled WGS sequence"/>
</dbReference>
<keyword evidence="1" id="KW-0732">Signal</keyword>
<sequence>MHLRLHRVLLLLLSTWLTISFCFSLHDDRSSFAERDETKWLAPLKRGHNPCCSRCSSKSCCQLPPSASNEEDAEGVSARSLDARALFEVDEDTVDAEIVKRFTERRVKLIFDSGDGSDDSTSAWKPITSRSRAFDLGLSALCGCTGLIVYSQNGACGAHFFEAAAGGLGMLPSGSMSETFSRTAQKTRVDSQNVAAYILTPQQELSDGAEGAPGYVEGQIMYADQVQKLVDLLPDIIPGPRDHIEVNHYQALDGMTNEDGEDVNPGQARLLDTTARGCILLQYDPQNNGVRTVRLFFESKLIFNRQLGAAAGPN</sequence>